<dbReference type="InterPro" id="IPR001915">
    <property type="entry name" value="Peptidase_M48"/>
</dbReference>
<dbReference type="Gene3D" id="3.30.2010.10">
    <property type="entry name" value="Metalloproteases ('zincins'), catalytic domain"/>
    <property type="match status" value="1"/>
</dbReference>
<dbReference type="InterPro" id="IPR036034">
    <property type="entry name" value="PDZ_sf"/>
</dbReference>
<feature type="domain" description="PDZ" evidence="9">
    <location>
        <begin position="115"/>
        <end position="143"/>
    </location>
</feature>
<proteinExistence type="inferred from homology"/>
<evidence type="ECO:0000256" key="4">
    <source>
        <dbReference type="ARBA" id="ARBA00022833"/>
    </source>
</evidence>
<keyword evidence="11" id="KW-1185">Reference proteome</keyword>
<keyword evidence="4 6" id="KW-0862">Zinc</keyword>
<dbReference type="GO" id="GO:0004222">
    <property type="term" value="F:metalloendopeptidase activity"/>
    <property type="evidence" value="ECO:0007669"/>
    <property type="project" value="InterPro"/>
</dbReference>
<dbReference type="PANTHER" id="PTHR22726">
    <property type="entry name" value="METALLOENDOPEPTIDASE OMA1"/>
    <property type="match status" value="1"/>
</dbReference>
<evidence type="ECO:0000256" key="5">
    <source>
        <dbReference type="ARBA" id="ARBA00023049"/>
    </source>
</evidence>
<dbReference type="GO" id="GO:0051603">
    <property type="term" value="P:proteolysis involved in protein catabolic process"/>
    <property type="evidence" value="ECO:0007669"/>
    <property type="project" value="TreeGrafter"/>
</dbReference>
<organism evidence="10 11">
    <name type="scientific">Sphingomonas aurantiaca</name>
    <dbReference type="NCBI Taxonomy" id="185949"/>
    <lineage>
        <taxon>Bacteria</taxon>
        <taxon>Pseudomonadati</taxon>
        <taxon>Pseudomonadota</taxon>
        <taxon>Alphaproteobacteria</taxon>
        <taxon>Sphingomonadales</taxon>
        <taxon>Sphingomonadaceae</taxon>
        <taxon>Sphingomonas</taxon>
    </lineage>
</organism>
<dbReference type="Gene3D" id="2.30.42.10">
    <property type="match status" value="1"/>
</dbReference>
<evidence type="ECO:0000256" key="3">
    <source>
        <dbReference type="ARBA" id="ARBA00022801"/>
    </source>
</evidence>
<evidence type="ECO:0000313" key="11">
    <source>
        <dbReference type="Proteomes" id="UP000244189"/>
    </source>
</evidence>
<feature type="chain" id="PRO_5015600526" evidence="7">
    <location>
        <begin position="18"/>
        <end position="339"/>
    </location>
</feature>
<evidence type="ECO:0000259" key="8">
    <source>
        <dbReference type="Pfam" id="PF01435"/>
    </source>
</evidence>
<dbReference type="Pfam" id="PF17820">
    <property type="entry name" value="PDZ_6"/>
    <property type="match status" value="1"/>
</dbReference>
<comment type="caution">
    <text evidence="10">The sequence shown here is derived from an EMBL/GenBank/DDBJ whole genome shotgun (WGS) entry which is preliminary data.</text>
</comment>
<evidence type="ECO:0000256" key="6">
    <source>
        <dbReference type="RuleBase" id="RU003983"/>
    </source>
</evidence>
<comment type="similarity">
    <text evidence="6">Belongs to the peptidase M48 family.</text>
</comment>
<feature type="signal peptide" evidence="7">
    <location>
        <begin position="1"/>
        <end position="17"/>
    </location>
</feature>
<keyword evidence="7" id="KW-0732">Signal</keyword>
<gene>
    <name evidence="10" type="ORF">C8J26_3887</name>
</gene>
<dbReference type="EMBL" id="QAOG01000009">
    <property type="protein sequence ID" value="PTQ58287.1"/>
    <property type="molecule type" value="Genomic_DNA"/>
</dbReference>
<protein>
    <submittedName>
        <fullName evidence="10">PDZ domain-containing protein</fullName>
    </submittedName>
</protein>
<keyword evidence="3 6" id="KW-0378">Hydrolase</keyword>
<dbReference type="PANTHER" id="PTHR22726:SF1">
    <property type="entry name" value="METALLOENDOPEPTIDASE OMA1, MITOCHONDRIAL"/>
    <property type="match status" value="1"/>
</dbReference>
<dbReference type="SUPFAM" id="SSF50156">
    <property type="entry name" value="PDZ domain-like"/>
    <property type="match status" value="1"/>
</dbReference>
<reference evidence="10 11" key="1">
    <citation type="submission" date="2018-04" db="EMBL/GenBank/DDBJ databases">
        <title>Genomic Encyclopedia of Type Strains, Phase III (KMG-III): the genomes of soil and plant-associated and newly described type strains.</title>
        <authorList>
            <person name="Whitman W."/>
        </authorList>
    </citation>
    <scope>NUCLEOTIDE SEQUENCE [LARGE SCALE GENOMIC DNA]</scope>
    <source>
        <strain evidence="10 11">MA101b</strain>
    </source>
</reference>
<dbReference type="GO" id="GO:0046872">
    <property type="term" value="F:metal ion binding"/>
    <property type="evidence" value="ECO:0007669"/>
    <property type="project" value="UniProtKB-KW"/>
</dbReference>
<evidence type="ECO:0000256" key="1">
    <source>
        <dbReference type="ARBA" id="ARBA00022670"/>
    </source>
</evidence>
<evidence type="ECO:0000313" key="10">
    <source>
        <dbReference type="EMBL" id="PTQ58287.1"/>
    </source>
</evidence>
<sequence length="339" mass="35705">MPSIKVRLGLLGCLACAAVEPANCWPAIQTASRPTATASTLVDTAPSSIPAWALPGREEDGRVERIAFRLAVAGRTRCTILAPALGLVLQHLSQFELADRPGMITSQSLDRGPGVVVVVPDSPAAAAGIRPGDIVTTIDGRALPPETALSASFDASRAHARADSVLDMLENTGTRRFPITLLRKDSVLVADVTPLPACPSHTHLARSNQRNAYADGRHIFLTTGLLSRLGNDDELAFVIAHEMAHNILRHATIMRGGDVKHGLGRTLGRSGRIIRETERAADVLGGAVMLDAGFDPVRGAAILQHLGGGDLGLDLFAAHDSAGKRIAAMRALVSARTPR</sequence>
<dbReference type="AlphaFoldDB" id="A0A2T5GG44"/>
<dbReference type="Pfam" id="PF01435">
    <property type="entry name" value="Peptidase_M48"/>
    <property type="match status" value="1"/>
</dbReference>
<keyword evidence="1 6" id="KW-0645">Protease</keyword>
<dbReference type="InterPro" id="IPR051156">
    <property type="entry name" value="Mito/Outer_Membr_Metalloprot"/>
</dbReference>
<evidence type="ECO:0000256" key="7">
    <source>
        <dbReference type="SAM" id="SignalP"/>
    </source>
</evidence>
<accession>A0A2T5GG44</accession>
<name>A0A2T5GG44_9SPHN</name>
<comment type="cofactor">
    <cofactor evidence="6">
        <name>Zn(2+)</name>
        <dbReference type="ChEBI" id="CHEBI:29105"/>
    </cofactor>
    <text evidence="6">Binds 1 zinc ion per subunit.</text>
</comment>
<keyword evidence="5 6" id="KW-0482">Metalloprotease</keyword>
<dbReference type="Proteomes" id="UP000244189">
    <property type="component" value="Unassembled WGS sequence"/>
</dbReference>
<dbReference type="InterPro" id="IPR041489">
    <property type="entry name" value="PDZ_6"/>
</dbReference>
<dbReference type="GO" id="GO:0016020">
    <property type="term" value="C:membrane"/>
    <property type="evidence" value="ECO:0007669"/>
    <property type="project" value="TreeGrafter"/>
</dbReference>
<evidence type="ECO:0000256" key="2">
    <source>
        <dbReference type="ARBA" id="ARBA00022723"/>
    </source>
</evidence>
<evidence type="ECO:0000259" key="9">
    <source>
        <dbReference type="Pfam" id="PF17820"/>
    </source>
</evidence>
<feature type="domain" description="Peptidase M48" evidence="8">
    <location>
        <begin position="202"/>
        <end position="254"/>
    </location>
</feature>
<keyword evidence="2" id="KW-0479">Metal-binding</keyword>